<dbReference type="Proteomes" id="UP001327560">
    <property type="component" value="Chromosome 6"/>
</dbReference>
<keyword evidence="1 2" id="KW-0694">RNA-binding</keyword>
<evidence type="ECO:0000256" key="1">
    <source>
        <dbReference type="ARBA" id="ARBA00022884"/>
    </source>
</evidence>
<sequence length="148" mass="16805">MTENGCMIDEKSESRIYIGNIDQRVTESNVIKMFAPFGMILSEDFLWHTRGPKRGEPRGYAFIQYNSKEEALRAKAKMNGKFISGRPLVVRLASEKQLCNTENESKIACDAKKSNMACSTSRQVNRNAKIAAIKSKLKALEEDWHQET</sequence>
<feature type="domain" description="RRM" evidence="3">
    <location>
        <begin position="14"/>
        <end position="95"/>
    </location>
</feature>
<keyword evidence="5" id="KW-1185">Reference proteome</keyword>
<dbReference type="AlphaFoldDB" id="A0AAQ3QEN6"/>
<dbReference type="Pfam" id="PF00076">
    <property type="entry name" value="RRM_1"/>
    <property type="match status" value="1"/>
</dbReference>
<dbReference type="PROSITE" id="PS50102">
    <property type="entry name" value="RRM"/>
    <property type="match status" value="1"/>
</dbReference>
<proteinExistence type="predicted"/>
<dbReference type="EMBL" id="CP136895">
    <property type="protein sequence ID" value="WOL09981.1"/>
    <property type="molecule type" value="Genomic_DNA"/>
</dbReference>
<name>A0AAQ3QEN6_9LILI</name>
<dbReference type="InterPro" id="IPR012677">
    <property type="entry name" value="Nucleotide-bd_a/b_plait_sf"/>
</dbReference>
<dbReference type="SUPFAM" id="SSF54928">
    <property type="entry name" value="RNA-binding domain, RBD"/>
    <property type="match status" value="1"/>
</dbReference>
<evidence type="ECO:0000313" key="5">
    <source>
        <dbReference type="Proteomes" id="UP001327560"/>
    </source>
</evidence>
<dbReference type="SMART" id="SM00360">
    <property type="entry name" value="RRM"/>
    <property type="match status" value="1"/>
</dbReference>
<gene>
    <name evidence="4" type="ORF">Cni_G18735</name>
</gene>
<evidence type="ECO:0000256" key="2">
    <source>
        <dbReference type="PROSITE-ProRule" id="PRU00176"/>
    </source>
</evidence>
<dbReference type="GO" id="GO:0003723">
    <property type="term" value="F:RNA binding"/>
    <property type="evidence" value="ECO:0007669"/>
    <property type="project" value="UniProtKB-UniRule"/>
</dbReference>
<dbReference type="PANTHER" id="PTHR21245">
    <property type="entry name" value="HETEROGENEOUS NUCLEAR RIBONUCLEOPROTEIN"/>
    <property type="match status" value="1"/>
</dbReference>
<dbReference type="Gene3D" id="3.30.70.330">
    <property type="match status" value="1"/>
</dbReference>
<organism evidence="4 5">
    <name type="scientific">Canna indica</name>
    <name type="common">Indian-shot</name>
    <dbReference type="NCBI Taxonomy" id="4628"/>
    <lineage>
        <taxon>Eukaryota</taxon>
        <taxon>Viridiplantae</taxon>
        <taxon>Streptophyta</taxon>
        <taxon>Embryophyta</taxon>
        <taxon>Tracheophyta</taxon>
        <taxon>Spermatophyta</taxon>
        <taxon>Magnoliopsida</taxon>
        <taxon>Liliopsida</taxon>
        <taxon>Zingiberales</taxon>
        <taxon>Cannaceae</taxon>
        <taxon>Canna</taxon>
    </lineage>
</organism>
<dbReference type="InterPro" id="IPR000504">
    <property type="entry name" value="RRM_dom"/>
</dbReference>
<accession>A0AAQ3QEN6</accession>
<protein>
    <submittedName>
        <fullName evidence="4">RNA-binding protein 18 isoform X1</fullName>
    </submittedName>
</protein>
<evidence type="ECO:0000313" key="4">
    <source>
        <dbReference type="EMBL" id="WOL09981.1"/>
    </source>
</evidence>
<reference evidence="4 5" key="1">
    <citation type="submission" date="2023-10" db="EMBL/GenBank/DDBJ databases">
        <title>Chromosome-scale genome assembly provides insights into flower coloration mechanisms of Canna indica.</title>
        <authorList>
            <person name="Li C."/>
        </authorList>
    </citation>
    <scope>NUCLEOTIDE SEQUENCE [LARGE SCALE GENOMIC DNA]</scope>
    <source>
        <tissue evidence="4">Flower</tissue>
    </source>
</reference>
<evidence type="ECO:0000259" key="3">
    <source>
        <dbReference type="PROSITE" id="PS50102"/>
    </source>
</evidence>
<dbReference type="InterPro" id="IPR035979">
    <property type="entry name" value="RBD_domain_sf"/>
</dbReference>